<feature type="transmembrane region" description="Helical" evidence="1">
    <location>
        <begin position="49"/>
        <end position="72"/>
    </location>
</feature>
<name>A0A9D2K617_9FIRM</name>
<evidence type="ECO:0000256" key="1">
    <source>
        <dbReference type="SAM" id="Phobius"/>
    </source>
</evidence>
<dbReference type="EMBL" id="DXBC01000021">
    <property type="protein sequence ID" value="HIZ78384.1"/>
    <property type="molecule type" value="Genomic_DNA"/>
</dbReference>
<dbReference type="AlphaFoldDB" id="A0A9D2K617"/>
<keyword evidence="2" id="KW-0808">Transferase</keyword>
<accession>A0A9D2K617</accession>
<dbReference type="GO" id="GO:0016740">
    <property type="term" value="F:transferase activity"/>
    <property type="evidence" value="ECO:0007669"/>
    <property type="project" value="UniProtKB-KW"/>
</dbReference>
<organism evidence="2 3">
    <name type="scientific">Candidatus Lachnoclostridium stercorigallinarum</name>
    <dbReference type="NCBI Taxonomy" id="2838634"/>
    <lineage>
        <taxon>Bacteria</taxon>
        <taxon>Bacillati</taxon>
        <taxon>Bacillota</taxon>
        <taxon>Clostridia</taxon>
        <taxon>Lachnospirales</taxon>
        <taxon>Lachnospiraceae</taxon>
    </lineage>
</organism>
<comment type="caution">
    <text evidence="2">The sequence shown here is derived from an EMBL/GenBank/DDBJ whole genome shotgun (WGS) entry which is preliminary data.</text>
</comment>
<dbReference type="Proteomes" id="UP000824101">
    <property type="component" value="Unassembled WGS sequence"/>
</dbReference>
<sequence length="190" mass="21439">MGNRRKKGEYGYRTYHRKVQIGEVLFGTAMILVQLGARQFTDSQAVKNVLTVMAVLSVLPTANVASPLLAAWRYKTPPLAFLERVRPYETKFPVLYDLIITSKEAVMSVDAAVVHPTGVYLYCTCAKVDAKKAEKFLNGMFSAHRLDPHVKMIQDEKAFFQRLDSLKPAAEYEDDGSLDYGRELLKQLSM</sequence>
<evidence type="ECO:0000313" key="3">
    <source>
        <dbReference type="Proteomes" id="UP000824101"/>
    </source>
</evidence>
<gene>
    <name evidence="2" type="ORF">IAA17_01135</name>
</gene>
<protein>
    <submittedName>
        <fullName evidence="2">O-linked GlcNAc transferase-like protein</fullName>
    </submittedName>
</protein>
<evidence type="ECO:0000313" key="2">
    <source>
        <dbReference type="EMBL" id="HIZ78384.1"/>
    </source>
</evidence>
<proteinExistence type="predicted"/>
<keyword evidence="1" id="KW-0472">Membrane</keyword>
<keyword evidence="1" id="KW-0812">Transmembrane</keyword>
<feature type="transmembrane region" description="Helical" evidence="1">
    <location>
        <begin position="21"/>
        <end position="37"/>
    </location>
</feature>
<keyword evidence="1" id="KW-1133">Transmembrane helix</keyword>
<reference evidence="2" key="2">
    <citation type="submission" date="2021-04" db="EMBL/GenBank/DDBJ databases">
        <authorList>
            <person name="Gilroy R."/>
        </authorList>
    </citation>
    <scope>NUCLEOTIDE SEQUENCE</scope>
    <source>
        <strain evidence="2">ChiBcec1-1093</strain>
    </source>
</reference>
<reference evidence="2" key="1">
    <citation type="journal article" date="2021" name="PeerJ">
        <title>Extensive microbial diversity within the chicken gut microbiome revealed by metagenomics and culture.</title>
        <authorList>
            <person name="Gilroy R."/>
            <person name="Ravi A."/>
            <person name="Getino M."/>
            <person name="Pursley I."/>
            <person name="Horton D.L."/>
            <person name="Alikhan N.F."/>
            <person name="Baker D."/>
            <person name="Gharbi K."/>
            <person name="Hall N."/>
            <person name="Watson M."/>
            <person name="Adriaenssens E.M."/>
            <person name="Foster-Nyarko E."/>
            <person name="Jarju S."/>
            <person name="Secka A."/>
            <person name="Antonio M."/>
            <person name="Oren A."/>
            <person name="Chaudhuri R.R."/>
            <person name="La Ragione R."/>
            <person name="Hildebrand F."/>
            <person name="Pallen M.J."/>
        </authorList>
    </citation>
    <scope>NUCLEOTIDE SEQUENCE</scope>
    <source>
        <strain evidence="2">ChiBcec1-1093</strain>
    </source>
</reference>